<feature type="compositionally biased region" description="Polar residues" evidence="1">
    <location>
        <begin position="131"/>
        <end position="143"/>
    </location>
</feature>
<gene>
    <name evidence="3" type="ORF">CQA53_03045</name>
</gene>
<dbReference type="AlphaFoldDB" id="A0A3D8IQ74"/>
<dbReference type="RefSeq" id="WP_115542547.1">
    <property type="nucleotide sequence ID" value="NZ_NXLQ01000003.1"/>
</dbReference>
<dbReference type="OrthoDB" id="5329502at2"/>
<dbReference type="PANTHER" id="PTHR35800:SF1">
    <property type="entry name" value="RNA-BINDING PROTEIN KHPB"/>
    <property type="match status" value="1"/>
</dbReference>
<dbReference type="InterPro" id="IPR032782">
    <property type="entry name" value="KhpB_N"/>
</dbReference>
<evidence type="ECO:0000256" key="1">
    <source>
        <dbReference type="SAM" id="MobiDB-lite"/>
    </source>
</evidence>
<proteinExistence type="predicted"/>
<dbReference type="Gene3D" id="3.30.1370.180">
    <property type="match status" value="1"/>
</dbReference>
<dbReference type="SMART" id="SM01245">
    <property type="entry name" value="Jag_N"/>
    <property type="match status" value="1"/>
</dbReference>
<dbReference type="Pfam" id="PF18472">
    <property type="entry name" value="HP1451_C"/>
    <property type="match status" value="1"/>
</dbReference>
<dbReference type="GO" id="GO:0003723">
    <property type="term" value="F:RNA binding"/>
    <property type="evidence" value="ECO:0007669"/>
    <property type="project" value="InterPro"/>
</dbReference>
<dbReference type="InterPro" id="IPR038247">
    <property type="entry name" value="Jag_N_dom_sf"/>
</dbReference>
<protein>
    <recommendedName>
        <fullName evidence="2">RNA-binding protein KhpB N-terminal domain-containing protein</fullName>
    </recommendedName>
</protein>
<comment type="caution">
    <text evidence="3">The sequence shown here is derived from an EMBL/GenBank/DDBJ whole genome shotgun (WGS) entry which is preliminary data.</text>
</comment>
<dbReference type="InterPro" id="IPR015946">
    <property type="entry name" value="KH_dom-like_a/b"/>
</dbReference>
<dbReference type="Pfam" id="PF14804">
    <property type="entry name" value="Jag_N"/>
    <property type="match status" value="1"/>
</dbReference>
<organism evidence="3 4">
    <name type="scientific">Helicobacter didelphidarum</name>
    <dbReference type="NCBI Taxonomy" id="2040648"/>
    <lineage>
        <taxon>Bacteria</taxon>
        <taxon>Pseudomonadati</taxon>
        <taxon>Campylobacterota</taxon>
        <taxon>Epsilonproteobacteria</taxon>
        <taxon>Campylobacterales</taxon>
        <taxon>Helicobacteraceae</taxon>
        <taxon>Helicobacter</taxon>
    </lineage>
</organism>
<feature type="region of interest" description="Disordered" evidence="1">
    <location>
        <begin position="120"/>
        <end position="146"/>
    </location>
</feature>
<dbReference type="Proteomes" id="UP000256379">
    <property type="component" value="Unassembled WGS sequence"/>
</dbReference>
<evidence type="ECO:0000313" key="4">
    <source>
        <dbReference type="Proteomes" id="UP000256379"/>
    </source>
</evidence>
<dbReference type="Gene3D" id="3.30.30.80">
    <property type="entry name" value="probable RNA-binding protein from clostridium symbiosum atcc 14940"/>
    <property type="match status" value="1"/>
</dbReference>
<evidence type="ECO:0000313" key="3">
    <source>
        <dbReference type="EMBL" id="RDU66761.1"/>
    </source>
</evidence>
<dbReference type="EMBL" id="NXLQ01000003">
    <property type="protein sequence ID" value="RDU66761.1"/>
    <property type="molecule type" value="Genomic_DNA"/>
</dbReference>
<keyword evidence="4" id="KW-1185">Reference proteome</keyword>
<reference evidence="3 4" key="1">
    <citation type="submission" date="2018-04" db="EMBL/GenBank/DDBJ databases">
        <title>Novel Campyloabacter and Helicobacter Species and Strains.</title>
        <authorList>
            <person name="Mannion A.J."/>
            <person name="Shen Z."/>
            <person name="Fox J.G."/>
        </authorList>
    </citation>
    <scope>NUCLEOTIDE SEQUENCE [LARGE SCALE GENOMIC DNA]</scope>
    <source>
        <strain evidence="3 4">MIT 17-337</strain>
    </source>
</reference>
<dbReference type="Gene3D" id="3.30.300.20">
    <property type="match status" value="1"/>
</dbReference>
<dbReference type="InterPro" id="IPR039247">
    <property type="entry name" value="KhpB"/>
</dbReference>
<evidence type="ECO:0000259" key="2">
    <source>
        <dbReference type="SMART" id="SM01245"/>
    </source>
</evidence>
<dbReference type="InterPro" id="IPR040977">
    <property type="entry name" value="HP1451_C"/>
</dbReference>
<dbReference type="PANTHER" id="PTHR35800">
    <property type="entry name" value="PROTEIN JAG"/>
    <property type="match status" value="1"/>
</dbReference>
<sequence length="413" mass="47183">MKKFSAKTLDSALLEASKYFNCSLTQIEYEVVQNPSNGILGIGKKEAIIVATQKYSNLNTNENLHTSESKKNKDIQHEQKIHETCFDSNNHTISNESHEKSLCDFSCDCTQNDAITQQAQTHLHDSKESPETSNIHLDNVSTQDSKDCNNYTINENETYTESITIESSHVEKVVYLAHKDIQNAQQKQEVADLDDKVKSDFDNSFYDDSSHIPWQDSEYTKSHLNRHNHTTYQSFIPPAPNVNIEEASQEVQEELIELLKFLPLDLTKVQVKPYDSHTLSILIDGLDAALLIGQKGYRYKSLSYLLFNWINIRYGYGVRLEIAQFLKNQEEMIRVYLEPIIESAKLNGKAQTKPLDGVLTHVALKILRDELPNKYIVFRDTADGEKYITISDFLGNQNSYRSNVHGFGNSPKY</sequence>
<accession>A0A3D8IQ74</accession>
<name>A0A3D8IQ74_9HELI</name>
<feature type="domain" description="RNA-binding protein KhpB N-terminal" evidence="2">
    <location>
        <begin position="3"/>
        <end position="54"/>
    </location>
</feature>